<evidence type="ECO:0000256" key="1">
    <source>
        <dbReference type="SAM" id="Phobius"/>
    </source>
</evidence>
<dbReference type="EMBL" id="LR728580">
    <property type="protein sequence ID" value="VWP00545.1"/>
    <property type="molecule type" value="Genomic_DNA"/>
</dbReference>
<sequence length="98" mass="10732">MPVSIAFCVVASIVEILLTNRGFSAFVPDTWIIAFASAMAVWFLTSVSMLVLFIFVVLRPADLIYTAISLVSTKLYANALLAAYASQISFFGWTPFIV</sequence>
<keyword evidence="1" id="KW-0472">Membrane</keyword>
<name>A0A5K1K427_9APHY</name>
<dbReference type="AlphaFoldDB" id="A0A5K1K427"/>
<protein>
    <submittedName>
        <fullName evidence="2">C3H1-type domain-containing protein</fullName>
    </submittedName>
</protein>
<feature type="transmembrane region" description="Helical" evidence="1">
    <location>
        <begin position="31"/>
        <end position="58"/>
    </location>
</feature>
<organism evidence="2">
    <name type="scientific">Ganoderma boninense</name>
    <dbReference type="NCBI Taxonomy" id="34458"/>
    <lineage>
        <taxon>Eukaryota</taxon>
        <taxon>Fungi</taxon>
        <taxon>Dikarya</taxon>
        <taxon>Basidiomycota</taxon>
        <taxon>Agaricomycotina</taxon>
        <taxon>Agaricomycetes</taxon>
        <taxon>Polyporales</taxon>
        <taxon>Polyporaceae</taxon>
        <taxon>Ganoderma</taxon>
    </lineage>
</organism>
<reference evidence="2" key="1">
    <citation type="submission" date="2019-10" db="EMBL/GenBank/DDBJ databases">
        <authorList>
            <person name="Nor Muhammad N."/>
        </authorList>
    </citation>
    <scope>NUCLEOTIDE SEQUENCE</scope>
</reference>
<evidence type="ECO:0000313" key="2">
    <source>
        <dbReference type="EMBL" id="VWP00545.1"/>
    </source>
</evidence>
<gene>
    <name evidence="2" type="primary">I1RF25</name>
</gene>
<accession>A0A5K1K427</accession>
<proteinExistence type="predicted"/>
<keyword evidence="1" id="KW-1133">Transmembrane helix</keyword>
<feature type="transmembrane region" description="Helical" evidence="1">
    <location>
        <begin position="79"/>
        <end position="97"/>
    </location>
</feature>
<keyword evidence="1" id="KW-0812">Transmembrane</keyword>